<dbReference type="AlphaFoldDB" id="E3LTP9"/>
<protein>
    <submittedName>
        <fullName evidence="1">Uncharacterized protein</fullName>
    </submittedName>
</protein>
<keyword evidence="2" id="KW-1185">Reference proteome</keyword>
<evidence type="ECO:0000313" key="2">
    <source>
        <dbReference type="Proteomes" id="UP000008281"/>
    </source>
</evidence>
<dbReference type="EMBL" id="DS268415">
    <property type="protein sequence ID" value="EFP11135.1"/>
    <property type="molecule type" value="Genomic_DNA"/>
</dbReference>
<evidence type="ECO:0000313" key="1">
    <source>
        <dbReference type="EMBL" id="EFP11135.1"/>
    </source>
</evidence>
<accession>E3LTP9</accession>
<dbReference type="HOGENOM" id="CLU_3410943_0_0_1"/>
<organism evidence="2">
    <name type="scientific">Caenorhabditis remanei</name>
    <name type="common">Caenorhabditis vulgaris</name>
    <dbReference type="NCBI Taxonomy" id="31234"/>
    <lineage>
        <taxon>Eukaryota</taxon>
        <taxon>Metazoa</taxon>
        <taxon>Ecdysozoa</taxon>
        <taxon>Nematoda</taxon>
        <taxon>Chromadorea</taxon>
        <taxon>Rhabditida</taxon>
        <taxon>Rhabditina</taxon>
        <taxon>Rhabditomorpha</taxon>
        <taxon>Rhabditoidea</taxon>
        <taxon>Rhabditidae</taxon>
        <taxon>Peloderinae</taxon>
        <taxon>Caenorhabditis</taxon>
    </lineage>
</organism>
<gene>
    <name evidence="1" type="ORF">CRE_30679</name>
</gene>
<proteinExistence type="predicted"/>
<sequence>MPGDDDVPEGLEAINLKMNATTDDVSKWG</sequence>
<dbReference type="Proteomes" id="UP000008281">
    <property type="component" value="Unassembled WGS sequence"/>
</dbReference>
<name>E3LTP9_CAERE</name>
<reference evidence="1" key="1">
    <citation type="submission" date="2007-07" db="EMBL/GenBank/DDBJ databases">
        <title>PCAP assembly of the Caenorhabditis remanei genome.</title>
        <authorList>
            <consortium name="The Caenorhabditis remanei Sequencing Consortium"/>
            <person name="Wilson R.K."/>
        </authorList>
    </citation>
    <scope>NUCLEOTIDE SEQUENCE [LARGE SCALE GENOMIC DNA]</scope>
    <source>
        <strain evidence="1">PB4641</strain>
    </source>
</reference>
<dbReference type="InParanoid" id="E3LTP9"/>